<evidence type="ECO:0000259" key="8">
    <source>
        <dbReference type="SMART" id="SM00014"/>
    </source>
</evidence>
<keyword evidence="3 7" id="KW-0812">Transmembrane</keyword>
<feature type="transmembrane region" description="Helical" evidence="7">
    <location>
        <begin position="63"/>
        <end position="85"/>
    </location>
</feature>
<dbReference type="EMBL" id="JADIMX010000056">
    <property type="protein sequence ID" value="MBO8434258.1"/>
    <property type="molecule type" value="Genomic_DNA"/>
</dbReference>
<keyword evidence="5 7" id="KW-1133">Transmembrane helix</keyword>
<feature type="transmembrane region" description="Helical" evidence="7">
    <location>
        <begin position="131"/>
        <end position="149"/>
    </location>
</feature>
<evidence type="ECO:0000256" key="6">
    <source>
        <dbReference type="ARBA" id="ARBA00023136"/>
    </source>
</evidence>
<dbReference type="InterPro" id="IPR036938">
    <property type="entry name" value="PAP2/HPO_sf"/>
</dbReference>
<name>A0A9D9H488_9FIRM</name>
<dbReference type="GO" id="GO:0005886">
    <property type="term" value="C:plasma membrane"/>
    <property type="evidence" value="ECO:0007669"/>
    <property type="project" value="UniProtKB-SubCell"/>
</dbReference>
<evidence type="ECO:0000256" key="3">
    <source>
        <dbReference type="ARBA" id="ARBA00022692"/>
    </source>
</evidence>
<evidence type="ECO:0000256" key="1">
    <source>
        <dbReference type="ARBA" id="ARBA00004651"/>
    </source>
</evidence>
<dbReference type="Pfam" id="PF01569">
    <property type="entry name" value="PAP2"/>
    <property type="match status" value="1"/>
</dbReference>
<gene>
    <name evidence="9" type="ORF">IAC55_02900</name>
</gene>
<accession>A0A9D9H488</accession>
<feature type="transmembrane region" description="Helical" evidence="7">
    <location>
        <begin position="155"/>
        <end position="176"/>
    </location>
</feature>
<comment type="subcellular location">
    <subcellularLocation>
        <location evidence="1">Cell membrane</location>
        <topology evidence="1">Multi-pass membrane protein</topology>
    </subcellularLocation>
</comment>
<dbReference type="PANTHER" id="PTHR14969">
    <property type="entry name" value="SPHINGOSINE-1-PHOSPHATE PHOSPHOHYDROLASE"/>
    <property type="match status" value="1"/>
</dbReference>
<dbReference type="Gene3D" id="1.20.144.10">
    <property type="entry name" value="Phosphatidic acid phosphatase type 2/haloperoxidase"/>
    <property type="match status" value="2"/>
</dbReference>
<dbReference type="PANTHER" id="PTHR14969:SF62">
    <property type="entry name" value="DECAPRENYLPHOSPHORYL-5-PHOSPHORIBOSE PHOSPHATASE RV3807C-RELATED"/>
    <property type="match status" value="1"/>
</dbReference>
<dbReference type="Proteomes" id="UP000823611">
    <property type="component" value="Unassembled WGS sequence"/>
</dbReference>
<dbReference type="GO" id="GO:0016787">
    <property type="term" value="F:hydrolase activity"/>
    <property type="evidence" value="ECO:0007669"/>
    <property type="project" value="UniProtKB-KW"/>
</dbReference>
<keyword evidence="2" id="KW-1003">Cell membrane</keyword>
<dbReference type="SMART" id="SM00014">
    <property type="entry name" value="acidPPc"/>
    <property type="match status" value="1"/>
</dbReference>
<dbReference type="SUPFAM" id="SSF48317">
    <property type="entry name" value="Acid phosphatase/Vanadium-dependent haloperoxidase"/>
    <property type="match status" value="1"/>
</dbReference>
<proteinExistence type="predicted"/>
<dbReference type="AlphaFoldDB" id="A0A9D9H488"/>
<keyword evidence="6 7" id="KW-0472">Membrane</keyword>
<feature type="transmembrane region" description="Helical" evidence="7">
    <location>
        <begin position="30"/>
        <end position="51"/>
    </location>
</feature>
<comment type="caution">
    <text evidence="9">The sequence shown here is derived from an EMBL/GenBank/DDBJ whole genome shotgun (WGS) entry which is preliminary data.</text>
</comment>
<evidence type="ECO:0000313" key="9">
    <source>
        <dbReference type="EMBL" id="MBO8434258.1"/>
    </source>
</evidence>
<reference evidence="9" key="2">
    <citation type="journal article" date="2021" name="PeerJ">
        <title>Extensive microbial diversity within the chicken gut microbiome revealed by metagenomics and culture.</title>
        <authorList>
            <person name="Gilroy R."/>
            <person name="Ravi A."/>
            <person name="Getino M."/>
            <person name="Pursley I."/>
            <person name="Horton D.L."/>
            <person name="Alikhan N.F."/>
            <person name="Baker D."/>
            <person name="Gharbi K."/>
            <person name="Hall N."/>
            <person name="Watson M."/>
            <person name="Adriaenssens E.M."/>
            <person name="Foster-Nyarko E."/>
            <person name="Jarju S."/>
            <person name="Secka A."/>
            <person name="Antonio M."/>
            <person name="Oren A."/>
            <person name="Chaudhuri R.R."/>
            <person name="La Ragione R."/>
            <person name="Hildebrand F."/>
            <person name="Pallen M.J."/>
        </authorList>
    </citation>
    <scope>NUCLEOTIDE SEQUENCE</scope>
    <source>
        <strain evidence="9">F6-4510</strain>
    </source>
</reference>
<protein>
    <submittedName>
        <fullName evidence="9">Phosphatase PAP2 family protein</fullName>
    </submittedName>
</protein>
<organism evidence="9 10">
    <name type="scientific">Candidatus Fimicola merdigallinarum</name>
    <dbReference type="NCBI Taxonomy" id="2840819"/>
    <lineage>
        <taxon>Bacteria</taxon>
        <taxon>Bacillati</taxon>
        <taxon>Bacillota</taxon>
        <taxon>Clostridia</taxon>
        <taxon>Lachnospirales</taxon>
        <taxon>Lachnospiraceae</taxon>
        <taxon>Lachnospiraceae incertae sedis</taxon>
        <taxon>Candidatus Fimicola</taxon>
    </lineage>
</organism>
<feature type="domain" description="Phosphatidic acid phosphatase type 2/haloperoxidase" evidence="8">
    <location>
        <begin position="63"/>
        <end position="170"/>
    </location>
</feature>
<evidence type="ECO:0000256" key="4">
    <source>
        <dbReference type="ARBA" id="ARBA00022801"/>
    </source>
</evidence>
<keyword evidence="4" id="KW-0378">Hydrolase</keyword>
<sequence>MELIQAIDDIIMMYINDIRGIPLLDTIMKWISFLGNNGFIYIVIGVAMVLCIKKYPKVGRWGLVLLISLLISTIIVNLFIKPYVARIRPFDRLMLDVIIEKPKDFSFPSGHTTAGFGTAIVFMYINKKLGILALMFAVLMGISRMYLMVHFPTDVIVGAIIGSITSVVVCEIYTLICMRKRKRTS</sequence>
<evidence type="ECO:0000256" key="5">
    <source>
        <dbReference type="ARBA" id="ARBA00022989"/>
    </source>
</evidence>
<dbReference type="InterPro" id="IPR000326">
    <property type="entry name" value="PAP2/HPO"/>
</dbReference>
<evidence type="ECO:0000256" key="7">
    <source>
        <dbReference type="SAM" id="Phobius"/>
    </source>
</evidence>
<reference evidence="9" key="1">
    <citation type="submission" date="2020-10" db="EMBL/GenBank/DDBJ databases">
        <authorList>
            <person name="Gilroy R."/>
        </authorList>
    </citation>
    <scope>NUCLEOTIDE SEQUENCE</scope>
    <source>
        <strain evidence="9">F6-4510</strain>
    </source>
</reference>
<evidence type="ECO:0000313" key="10">
    <source>
        <dbReference type="Proteomes" id="UP000823611"/>
    </source>
</evidence>
<evidence type="ECO:0000256" key="2">
    <source>
        <dbReference type="ARBA" id="ARBA00022475"/>
    </source>
</evidence>